<dbReference type="KEGG" id="trb:HB776_17875"/>
<feature type="domain" description="HTH gntR-type" evidence="4">
    <location>
        <begin position="11"/>
        <end position="78"/>
    </location>
</feature>
<dbReference type="InterPro" id="IPR000524">
    <property type="entry name" value="Tscrpt_reg_HTH_GntR"/>
</dbReference>
<dbReference type="GO" id="GO:0003677">
    <property type="term" value="F:DNA binding"/>
    <property type="evidence" value="ECO:0007669"/>
    <property type="project" value="UniProtKB-KW"/>
</dbReference>
<dbReference type="InterPro" id="IPR011711">
    <property type="entry name" value="GntR_C"/>
</dbReference>
<dbReference type="InterPro" id="IPR036388">
    <property type="entry name" value="WH-like_DNA-bd_sf"/>
</dbReference>
<evidence type="ECO:0000313" key="6">
    <source>
        <dbReference type="Proteomes" id="UP000515291"/>
    </source>
</evidence>
<dbReference type="SMART" id="SM00895">
    <property type="entry name" value="FCD"/>
    <property type="match status" value="1"/>
</dbReference>
<dbReference type="PANTHER" id="PTHR43537:SF5">
    <property type="entry name" value="UXU OPERON TRANSCRIPTIONAL REGULATOR"/>
    <property type="match status" value="1"/>
</dbReference>
<reference evidence="6" key="1">
    <citation type="journal article" date="2020" name="Mol. Plant Microbe">
        <title>Rhizobial microsymbionts of the narrowly endemic Oxytropis species growing in Kamchatka are characterized by significant genetic diversity and possess a set of genes that are associated with T3SS and T6SS secretion systems and can affect the development of symbiosis.</title>
        <authorList>
            <person name="Safronova V."/>
            <person name="Guro P."/>
            <person name="Sazanova A."/>
            <person name="Kuznetsova I."/>
            <person name="Belimov A."/>
            <person name="Yakubov V."/>
            <person name="Chirak E."/>
            <person name="Afonin A."/>
            <person name="Gogolev Y."/>
            <person name="Andronov E."/>
            <person name="Tikhonovich I."/>
        </authorList>
    </citation>
    <scope>NUCLEOTIDE SEQUENCE [LARGE SCALE GENOMIC DNA]</scope>
    <source>
        <strain evidence="6">581</strain>
    </source>
</reference>
<dbReference type="Gene3D" id="1.20.120.530">
    <property type="entry name" value="GntR ligand-binding domain-like"/>
    <property type="match status" value="1"/>
</dbReference>
<evidence type="ECO:0000256" key="2">
    <source>
        <dbReference type="ARBA" id="ARBA00023125"/>
    </source>
</evidence>
<dbReference type="Proteomes" id="UP000515291">
    <property type="component" value="Chromosome"/>
</dbReference>
<dbReference type="Gene3D" id="1.10.10.10">
    <property type="entry name" value="Winged helix-like DNA-binding domain superfamily/Winged helix DNA-binding domain"/>
    <property type="match status" value="1"/>
</dbReference>
<sequence length="246" mass="27384">MTSVVTTLEKIPMETRATDALRELIVSGTIRPGSRITEVGLSGDMQISRATIRAALHKLVTEGLVLRVPYTGWAVVALTPHDVWELYTLRSGLERLAAQLVARNVTDKQASAMQEALQALIRECERGNRNRIAETDFNLHKTIVMQAAHGRLETQYRLIEQQTRMYIRSSDALIATPSIIIDQHKPIVAAILAGNPKLAGQLSEEHNLTEGAKLADHLRKQAMILLQKTKKNTKVSSKPSRQRRVS</sequence>
<dbReference type="SUPFAM" id="SSF48008">
    <property type="entry name" value="GntR ligand-binding domain-like"/>
    <property type="match status" value="1"/>
</dbReference>
<proteinExistence type="predicted"/>
<dbReference type="AlphaFoldDB" id="A0A7G6U1J0"/>
<dbReference type="Pfam" id="PF00392">
    <property type="entry name" value="GntR"/>
    <property type="match status" value="1"/>
</dbReference>
<gene>
    <name evidence="5" type="ORF">HB776_17875</name>
</gene>
<dbReference type="InterPro" id="IPR036390">
    <property type="entry name" value="WH_DNA-bd_sf"/>
</dbReference>
<organism evidence="5 6">
    <name type="scientific">Tardiphaga robiniae</name>
    <dbReference type="NCBI Taxonomy" id="943830"/>
    <lineage>
        <taxon>Bacteria</taxon>
        <taxon>Pseudomonadati</taxon>
        <taxon>Pseudomonadota</taxon>
        <taxon>Alphaproteobacteria</taxon>
        <taxon>Hyphomicrobiales</taxon>
        <taxon>Nitrobacteraceae</taxon>
        <taxon>Tardiphaga</taxon>
    </lineage>
</organism>
<evidence type="ECO:0000256" key="3">
    <source>
        <dbReference type="ARBA" id="ARBA00023163"/>
    </source>
</evidence>
<dbReference type="SUPFAM" id="SSF46785">
    <property type="entry name" value="Winged helix' DNA-binding domain"/>
    <property type="match status" value="1"/>
</dbReference>
<evidence type="ECO:0000259" key="4">
    <source>
        <dbReference type="PROSITE" id="PS50949"/>
    </source>
</evidence>
<keyword evidence="2" id="KW-0238">DNA-binding</keyword>
<dbReference type="InterPro" id="IPR008920">
    <property type="entry name" value="TF_FadR/GntR_C"/>
</dbReference>
<dbReference type="PANTHER" id="PTHR43537">
    <property type="entry name" value="TRANSCRIPTIONAL REGULATOR, GNTR FAMILY"/>
    <property type="match status" value="1"/>
</dbReference>
<dbReference type="RefSeq" id="WP_184511769.1">
    <property type="nucleotide sequence ID" value="NZ_CP050292.1"/>
</dbReference>
<dbReference type="Pfam" id="PF07729">
    <property type="entry name" value="FCD"/>
    <property type="match status" value="1"/>
</dbReference>
<keyword evidence="1" id="KW-0805">Transcription regulation</keyword>
<dbReference type="PROSITE" id="PS50949">
    <property type="entry name" value="HTH_GNTR"/>
    <property type="match status" value="1"/>
</dbReference>
<evidence type="ECO:0000256" key="1">
    <source>
        <dbReference type="ARBA" id="ARBA00023015"/>
    </source>
</evidence>
<name>A0A7G6U1J0_9BRAD</name>
<keyword evidence="3" id="KW-0804">Transcription</keyword>
<dbReference type="EMBL" id="CP050292">
    <property type="protein sequence ID" value="QND72872.1"/>
    <property type="molecule type" value="Genomic_DNA"/>
</dbReference>
<dbReference type="SMART" id="SM00345">
    <property type="entry name" value="HTH_GNTR"/>
    <property type="match status" value="1"/>
</dbReference>
<evidence type="ECO:0000313" key="5">
    <source>
        <dbReference type="EMBL" id="QND72872.1"/>
    </source>
</evidence>
<accession>A0A7G6U1J0</accession>
<protein>
    <submittedName>
        <fullName evidence="5">GntR family transcriptional regulator</fullName>
    </submittedName>
</protein>
<dbReference type="GO" id="GO:0003700">
    <property type="term" value="F:DNA-binding transcription factor activity"/>
    <property type="evidence" value="ECO:0007669"/>
    <property type="project" value="InterPro"/>
</dbReference>